<evidence type="ECO:0000256" key="4">
    <source>
        <dbReference type="ARBA" id="ARBA00022741"/>
    </source>
</evidence>
<keyword evidence="8" id="KW-0648">Protein biosynthesis</keyword>
<evidence type="ECO:0000256" key="7">
    <source>
        <dbReference type="ARBA" id="ARBA00048573"/>
    </source>
</evidence>
<dbReference type="NCBIfam" id="TIGR00499">
    <property type="entry name" value="lysS_bact"/>
    <property type="match status" value="1"/>
</dbReference>
<dbReference type="PROSITE" id="PS50862">
    <property type="entry name" value="AA_TRNA_LIGASE_II"/>
    <property type="match status" value="1"/>
</dbReference>
<evidence type="ECO:0000256" key="6">
    <source>
        <dbReference type="ARBA" id="ARBA00023146"/>
    </source>
</evidence>
<dbReference type="EC" id="6.1.1.6" evidence="8"/>
<dbReference type="PRINTS" id="PR00982">
    <property type="entry name" value="TRNASYNTHLYS"/>
</dbReference>
<evidence type="ECO:0000256" key="8">
    <source>
        <dbReference type="HAMAP-Rule" id="MF_00252"/>
    </source>
</evidence>
<dbReference type="InterPro" id="IPR012340">
    <property type="entry name" value="NA-bd_OB-fold"/>
</dbReference>
<comment type="subunit">
    <text evidence="8">Homodimer.</text>
</comment>
<evidence type="ECO:0000313" key="12">
    <source>
        <dbReference type="Proteomes" id="UP000676506"/>
    </source>
</evidence>
<dbReference type="NCBIfam" id="NF001756">
    <property type="entry name" value="PRK00484.1"/>
    <property type="match status" value="1"/>
</dbReference>
<comment type="similarity">
    <text evidence="1 8">Belongs to the class-II aminoacyl-tRNA synthetase family.</text>
</comment>
<evidence type="ECO:0000256" key="2">
    <source>
        <dbReference type="ARBA" id="ARBA00022598"/>
    </source>
</evidence>
<organism evidence="11 12">
    <name type="scientific">Chloracidobacterium validum</name>
    <dbReference type="NCBI Taxonomy" id="2821543"/>
    <lineage>
        <taxon>Bacteria</taxon>
        <taxon>Pseudomonadati</taxon>
        <taxon>Acidobacteriota</taxon>
        <taxon>Terriglobia</taxon>
        <taxon>Terriglobales</taxon>
        <taxon>Acidobacteriaceae</taxon>
        <taxon>Chloracidobacterium</taxon>
    </lineage>
</organism>
<evidence type="ECO:0000256" key="5">
    <source>
        <dbReference type="ARBA" id="ARBA00022840"/>
    </source>
</evidence>
<dbReference type="InterPro" id="IPR004364">
    <property type="entry name" value="Aa-tRNA-synt_II"/>
</dbReference>
<dbReference type="Gene3D" id="3.30.930.10">
    <property type="entry name" value="Bira Bifunctional Protein, Domain 2"/>
    <property type="match status" value="1"/>
</dbReference>
<comment type="subcellular location">
    <subcellularLocation>
        <location evidence="8">Cytoplasm</location>
    </subcellularLocation>
</comment>
<feature type="domain" description="Aminoacyl-transfer RNA synthetases class-II family profile" evidence="10">
    <location>
        <begin position="175"/>
        <end position="494"/>
    </location>
</feature>
<dbReference type="HAMAP" id="MF_00252">
    <property type="entry name" value="Lys_tRNA_synth_class2"/>
    <property type="match status" value="1"/>
</dbReference>
<keyword evidence="8 9" id="KW-0460">Magnesium</keyword>
<feature type="binding site" evidence="8">
    <location>
        <position position="406"/>
    </location>
    <ligand>
        <name>Mg(2+)</name>
        <dbReference type="ChEBI" id="CHEBI:18420"/>
        <label>1</label>
    </ligand>
</feature>
<evidence type="ECO:0000313" key="11">
    <source>
        <dbReference type="EMBL" id="QUW01935.1"/>
    </source>
</evidence>
<dbReference type="Pfam" id="PF01336">
    <property type="entry name" value="tRNA_anti-codon"/>
    <property type="match status" value="1"/>
</dbReference>
<evidence type="ECO:0000256" key="1">
    <source>
        <dbReference type="ARBA" id="ARBA00008226"/>
    </source>
</evidence>
<dbReference type="CDD" id="cd00775">
    <property type="entry name" value="LysRS_core"/>
    <property type="match status" value="1"/>
</dbReference>
<dbReference type="EMBL" id="CP072648">
    <property type="protein sequence ID" value="QUW01935.1"/>
    <property type="molecule type" value="Genomic_DNA"/>
</dbReference>
<dbReference type="InterPro" id="IPR044136">
    <property type="entry name" value="Lys-tRNA-ligase_II_N"/>
</dbReference>
<dbReference type="Gene3D" id="2.40.50.140">
    <property type="entry name" value="Nucleic acid-binding proteins"/>
    <property type="match status" value="1"/>
</dbReference>
<keyword evidence="8" id="KW-0963">Cytoplasm</keyword>
<keyword evidence="6 8" id="KW-0030">Aminoacyl-tRNA synthetase</keyword>
<dbReference type="PANTHER" id="PTHR42918">
    <property type="entry name" value="LYSYL-TRNA SYNTHETASE"/>
    <property type="match status" value="1"/>
</dbReference>
<dbReference type="Proteomes" id="UP000676506">
    <property type="component" value="Chromosome 1"/>
</dbReference>
<evidence type="ECO:0000256" key="3">
    <source>
        <dbReference type="ARBA" id="ARBA00022723"/>
    </source>
</evidence>
<reference evidence="11 12" key="1">
    <citation type="submission" date="2021-03" db="EMBL/GenBank/DDBJ databases">
        <title>Genomic and phenotypic characterization of Chloracidobacterium isolates provides evidence for multiple species.</title>
        <authorList>
            <person name="Saini M.K."/>
            <person name="Costas A.M.G."/>
            <person name="Tank M."/>
            <person name="Bryant D.A."/>
        </authorList>
    </citation>
    <scope>NUCLEOTIDE SEQUENCE [LARGE SCALE GENOMIC DNA]</scope>
    <source>
        <strain evidence="11 12">BV2-C</strain>
    </source>
</reference>
<dbReference type="CDD" id="cd04322">
    <property type="entry name" value="LysRS_N"/>
    <property type="match status" value="1"/>
</dbReference>
<comment type="catalytic activity">
    <reaction evidence="7 8 9">
        <text>tRNA(Lys) + L-lysine + ATP = L-lysyl-tRNA(Lys) + AMP + diphosphate</text>
        <dbReference type="Rhea" id="RHEA:20792"/>
        <dbReference type="Rhea" id="RHEA-COMP:9696"/>
        <dbReference type="Rhea" id="RHEA-COMP:9697"/>
        <dbReference type="ChEBI" id="CHEBI:30616"/>
        <dbReference type="ChEBI" id="CHEBI:32551"/>
        <dbReference type="ChEBI" id="CHEBI:33019"/>
        <dbReference type="ChEBI" id="CHEBI:78442"/>
        <dbReference type="ChEBI" id="CHEBI:78529"/>
        <dbReference type="ChEBI" id="CHEBI:456215"/>
        <dbReference type="EC" id="6.1.1.6"/>
    </reaction>
</comment>
<dbReference type="Pfam" id="PF00152">
    <property type="entry name" value="tRNA-synt_2"/>
    <property type="match status" value="1"/>
</dbReference>
<dbReference type="GO" id="GO:0004824">
    <property type="term" value="F:lysine-tRNA ligase activity"/>
    <property type="evidence" value="ECO:0007669"/>
    <property type="project" value="UniProtKB-EC"/>
</dbReference>
<comment type="cofactor">
    <cofactor evidence="8 9">
        <name>Mg(2+)</name>
        <dbReference type="ChEBI" id="CHEBI:18420"/>
    </cofactor>
    <text evidence="8 9">Binds 3 Mg(2+) ions per subunit.</text>
</comment>
<dbReference type="InterPro" id="IPR045864">
    <property type="entry name" value="aa-tRNA-synth_II/BPL/LPL"/>
</dbReference>
<dbReference type="InterPro" id="IPR006195">
    <property type="entry name" value="aa-tRNA-synth_II"/>
</dbReference>
<dbReference type="InterPro" id="IPR004365">
    <property type="entry name" value="NA-bd_OB_tRNA"/>
</dbReference>
<evidence type="ECO:0000259" key="10">
    <source>
        <dbReference type="PROSITE" id="PS50862"/>
    </source>
</evidence>
<keyword evidence="5 8" id="KW-0067">ATP-binding</keyword>
<name>A0ABX8BA54_9BACT</name>
<keyword evidence="3 8" id="KW-0479">Metal-binding</keyword>
<keyword evidence="2 8" id="KW-0436">Ligase</keyword>
<dbReference type="InterPro" id="IPR002313">
    <property type="entry name" value="Lys-tRNA-ligase_II"/>
</dbReference>
<gene>
    <name evidence="8 11" type="primary">lysS</name>
    <name evidence="11" type="ORF">J8C06_06015</name>
</gene>
<dbReference type="InterPro" id="IPR018149">
    <property type="entry name" value="Lys-tRNA-synth_II_C"/>
</dbReference>
<accession>A0ABX8BA54</accession>
<dbReference type="RefSeq" id="WP_211427827.1">
    <property type="nucleotide sequence ID" value="NZ_CP072648.1"/>
</dbReference>
<sequence length="514" mass="58085">MEDNEYTQQRRRHLAEIQKLGLPLYPAGYARTHTIDAIVSAYGDLSTEALEAASQAVRVAGRIQAINLMGKAAFLRFTDGTATLQAYLRKNELPEDQWTLFKLLDLGDFIGVEGKLFRTRTGELSVHTTTLTFLTKAILPPPDKHSGLQDIELRYRRRYADLIANRDVRLVFVKRAKIIQAIRRFFDARGYLEVETPMLHPIASGATARPFVTHHNALDMPLYARIAPELYLKRLIVGGFEKVYEINRNFRNEGLSTRHNPEFTMLEFYEAYATYEDLMTLTEDLITNVVAQTCETETIPYGEATISFARPWRRLTMQEAIATYWPTDDKPQPTDLADLDGVTRALQRLSLPIPPNAGYGKCLGELFEQVAEPHLIQPTFITRFPTELSPLARHADDDPNFVDRFELFIGGMECANAFSELNDPDEQRRRFEQQLAERAKGDVEAMPLDEDFIRALSYGMPPTAGEGIGIDRLVMLLTNQRSIRDVILFPHLRPEGSAAPAPAAKTPQCDAQPA</sequence>
<dbReference type="PANTHER" id="PTHR42918:SF15">
    <property type="entry name" value="LYSINE--TRNA LIGASE, CHLOROPLASTIC_MITOCHONDRIAL"/>
    <property type="match status" value="1"/>
</dbReference>
<proteinExistence type="inferred from homology"/>
<keyword evidence="4 8" id="KW-0547">Nucleotide-binding</keyword>
<dbReference type="SUPFAM" id="SSF55681">
    <property type="entry name" value="Class II aaRS and biotin synthetases"/>
    <property type="match status" value="1"/>
</dbReference>
<feature type="binding site" evidence="8">
    <location>
        <position position="413"/>
    </location>
    <ligand>
        <name>Mg(2+)</name>
        <dbReference type="ChEBI" id="CHEBI:18420"/>
        <label>1</label>
    </ligand>
</feature>
<evidence type="ECO:0000256" key="9">
    <source>
        <dbReference type="RuleBase" id="RU000336"/>
    </source>
</evidence>
<feature type="binding site" evidence="8">
    <location>
        <position position="413"/>
    </location>
    <ligand>
        <name>Mg(2+)</name>
        <dbReference type="ChEBI" id="CHEBI:18420"/>
        <label>2</label>
    </ligand>
</feature>
<dbReference type="SUPFAM" id="SSF50249">
    <property type="entry name" value="Nucleic acid-binding proteins"/>
    <property type="match status" value="1"/>
</dbReference>
<protein>
    <recommendedName>
        <fullName evidence="8">Lysine--tRNA ligase</fullName>
        <ecNumber evidence="8">6.1.1.6</ecNumber>
    </recommendedName>
    <alternativeName>
        <fullName evidence="8">Lysyl-tRNA synthetase</fullName>
        <shortName evidence="8">LysRS</shortName>
    </alternativeName>
</protein>
<keyword evidence="12" id="KW-1185">Reference proteome</keyword>